<comment type="caution">
    <text evidence="3">The sequence shown here is derived from an EMBL/GenBank/DDBJ whole genome shotgun (WGS) entry which is preliminary data.</text>
</comment>
<evidence type="ECO:0000313" key="3">
    <source>
        <dbReference type="EMBL" id="ETN99890.1"/>
    </source>
</evidence>
<gene>
    <name evidence="3" type="ORF">RFI_37577</name>
</gene>
<dbReference type="PROSITE" id="PS50082">
    <property type="entry name" value="WD_REPEATS_2"/>
    <property type="match status" value="1"/>
</dbReference>
<dbReference type="InterPro" id="IPR015943">
    <property type="entry name" value="WD40/YVTN_repeat-like_dom_sf"/>
</dbReference>
<feature type="non-terminal residue" evidence="3">
    <location>
        <position position="218"/>
    </location>
</feature>
<keyword evidence="1" id="KW-0853">WD repeat</keyword>
<dbReference type="SUPFAM" id="SSF50978">
    <property type="entry name" value="WD40 repeat-like"/>
    <property type="match status" value="1"/>
</dbReference>
<keyword evidence="4" id="KW-1185">Reference proteome</keyword>
<dbReference type="InterPro" id="IPR036322">
    <property type="entry name" value="WD40_repeat_dom_sf"/>
</dbReference>
<keyword evidence="2" id="KW-0472">Membrane</keyword>
<sequence>MKEQTFEELFCQNYYCLEWKDIKKIRNENVRFELVNMENNIIESDKDVKRKFKKIKPSFKIIWTSFQPIIIGKTKTIKNALVMVIAIKTFYFLISTFLHCKIVLLIIVMQRYLQNMIFIFHSKMFLIYTLSKEEEIQKIIHHWIRTLNIQLGWIKDFDKFVVNYESNVFMFDTFRSSSKLINTFNGHTKAVWSIDYSTFDDCQFICSGSQDKTVCVWN</sequence>
<feature type="repeat" description="WD" evidence="1">
    <location>
        <begin position="184"/>
        <end position="218"/>
    </location>
</feature>
<dbReference type="PROSITE" id="PS50294">
    <property type="entry name" value="WD_REPEATS_REGION"/>
    <property type="match status" value="1"/>
</dbReference>
<dbReference type="Proteomes" id="UP000023152">
    <property type="component" value="Unassembled WGS sequence"/>
</dbReference>
<reference evidence="3 4" key="1">
    <citation type="journal article" date="2013" name="Curr. Biol.">
        <title>The Genome of the Foraminiferan Reticulomyxa filosa.</title>
        <authorList>
            <person name="Glockner G."/>
            <person name="Hulsmann N."/>
            <person name="Schleicher M."/>
            <person name="Noegel A.A."/>
            <person name="Eichinger L."/>
            <person name="Gallinger C."/>
            <person name="Pawlowski J."/>
            <person name="Sierra R."/>
            <person name="Euteneuer U."/>
            <person name="Pillet L."/>
            <person name="Moustafa A."/>
            <person name="Platzer M."/>
            <person name="Groth M."/>
            <person name="Szafranski K."/>
            <person name="Schliwa M."/>
        </authorList>
    </citation>
    <scope>NUCLEOTIDE SEQUENCE [LARGE SCALE GENOMIC DNA]</scope>
</reference>
<feature type="transmembrane region" description="Helical" evidence="2">
    <location>
        <begin position="80"/>
        <end position="106"/>
    </location>
</feature>
<name>X6LEY4_RETFI</name>
<dbReference type="Pfam" id="PF00400">
    <property type="entry name" value="WD40"/>
    <property type="match status" value="1"/>
</dbReference>
<evidence type="ECO:0000256" key="2">
    <source>
        <dbReference type="SAM" id="Phobius"/>
    </source>
</evidence>
<evidence type="ECO:0000256" key="1">
    <source>
        <dbReference type="PROSITE-ProRule" id="PRU00221"/>
    </source>
</evidence>
<protein>
    <submittedName>
        <fullName evidence="3">Uncharacterized protein</fullName>
    </submittedName>
</protein>
<dbReference type="SMART" id="SM00320">
    <property type="entry name" value="WD40"/>
    <property type="match status" value="1"/>
</dbReference>
<accession>X6LEY4</accession>
<evidence type="ECO:0000313" key="4">
    <source>
        <dbReference type="Proteomes" id="UP000023152"/>
    </source>
</evidence>
<keyword evidence="2" id="KW-0812">Transmembrane</keyword>
<organism evidence="3 4">
    <name type="scientific">Reticulomyxa filosa</name>
    <dbReference type="NCBI Taxonomy" id="46433"/>
    <lineage>
        <taxon>Eukaryota</taxon>
        <taxon>Sar</taxon>
        <taxon>Rhizaria</taxon>
        <taxon>Retaria</taxon>
        <taxon>Foraminifera</taxon>
        <taxon>Monothalamids</taxon>
        <taxon>Reticulomyxidae</taxon>
        <taxon>Reticulomyxa</taxon>
    </lineage>
</organism>
<dbReference type="AlphaFoldDB" id="X6LEY4"/>
<proteinExistence type="predicted"/>
<dbReference type="EMBL" id="ASPP01042602">
    <property type="protein sequence ID" value="ETN99890.1"/>
    <property type="molecule type" value="Genomic_DNA"/>
</dbReference>
<dbReference type="InterPro" id="IPR001680">
    <property type="entry name" value="WD40_rpt"/>
</dbReference>
<dbReference type="Gene3D" id="2.130.10.10">
    <property type="entry name" value="YVTN repeat-like/Quinoprotein amine dehydrogenase"/>
    <property type="match status" value="1"/>
</dbReference>
<keyword evidence="2" id="KW-1133">Transmembrane helix</keyword>